<feature type="compositionally biased region" description="Basic and acidic residues" evidence="1">
    <location>
        <begin position="169"/>
        <end position="185"/>
    </location>
</feature>
<accession>A0A8D1L7J8</accession>
<dbReference type="InterPro" id="IPR043375">
    <property type="entry name" value="FSCB"/>
</dbReference>
<dbReference type="GO" id="GO:0005509">
    <property type="term" value="F:calcium ion binding"/>
    <property type="evidence" value="ECO:0007669"/>
    <property type="project" value="InterPro"/>
</dbReference>
<feature type="compositionally biased region" description="Acidic residues" evidence="1">
    <location>
        <begin position="438"/>
        <end position="448"/>
    </location>
</feature>
<reference evidence="2" key="1">
    <citation type="submission" date="2025-08" db="UniProtKB">
        <authorList>
            <consortium name="Ensembl"/>
        </authorList>
    </citation>
    <scope>IDENTIFICATION</scope>
</reference>
<evidence type="ECO:0000313" key="2">
    <source>
        <dbReference type="Ensembl" id="ENSSSCP00045042201.1"/>
    </source>
</evidence>
<feature type="region of interest" description="Disordered" evidence="1">
    <location>
        <begin position="694"/>
        <end position="720"/>
    </location>
</feature>
<name>A0A8D1L7J8_PIG</name>
<evidence type="ECO:0008006" key="4">
    <source>
        <dbReference type="Google" id="ProtNLM"/>
    </source>
</evidence>
<feature type="region of interest" description="Disordered" evidence="1">
    <location>
        <begin position="169"/>
        <end position="602"/>
    </location>
</feature>
<dbReference type="Proteomes" id="UP000694728">
    <property type="component" value="Unplaced"/>
</dbReference>
<feature type="region of interest" description="Disordered" evidence="1">
    <location>
        <begin position="1"/>
        <end position="63"/>
    </location>
</feature>
<sequence length="733" mass="80077">MKESDESNQPVSAGRQEIRKRRQPSQPMIDKSQQTEVTEKKTHLPISQSSAPKATLSIGSIPGRKINYESGSLSAQLQQTWTQRKHVQNMTDKSLQTDTIAEKNEIKSSCRTVAPEEKLAAIDEAAPEFLESVQEVEIPPRRHSLHLKTDRSQQTSCTGDWTMMDIFQKEKADNEQQTHITESEKVVIGWPESKEGTQKHKSSGKIFVSEHPESQPAVNSNEEIRQKSGSRTDTQQTKKDAPLHLEDEQDVPVEVKPPASEEISAEMQLPLAEKTPAEVLSEVQPPLTEEAPIEIQPSPDEEAHGDEAPDKVKPTLAEETSTKVQPLPDEEAPVEESKEEVQLPSAEEALAEEVSTEVQPPPAGEAPEEESSVKVQPPPAGEAIEEEFSIEVQPAPAEEAPEEAQPPPTEETSAEVHPQPAEEALAEETSSEVQALLSEEEAPAEEASIEVQPLTAGEALKEEVSTEVQPSPSEEAPAEESSIEVQPEPAEEAPEEAQPPPTEETSAEVHPQPAEEALAEEASSEVQALLIEEKAPAEESSIEVQPESAEEAPEEVQSPPTEEAPAEVHPRPAEEALAEEASSEVQPPPAEEALEEEAPYEVHSLPPEEIYDKEGPAELQPPPKEMIPVDGQSLLDEESFITQISIEDTYPEGQLPLSEQIPEDEALVENVPTEYQSPKAAGVPVVTLESLALEDEPKSEEHLEPNAVPEDSSDTKNEDISFKIEGVIHIELE</sequence>
<organism evidence="2 3">
    <name type="scientific">Sus scrofa</name>
    <name type="common">Pig</name>
    <dbReference type="NCBI Taxonomy" id="9823"/>
    <lineage>
        <taxon>Eukaryota</taxon>
        <taxon>Metazoa</taxon>
        <taxon>Chordata</taxon>
        <taxon>Craniata</taxon>
        <taxon>Vertebrata</taxon>
        <taxon>Euteleostomi</taxon>
        <taxon>Mammalia</taxon>
        <taxon>Eutheria</taxon>
        <taxon>Laurasiatheria</taxon>
        <taxon>Artiodactyla</taxon>
        <taxon>Suina</taxon>
        <taxon>Suidae</taxon>
        <taxon>Sus</taxon>
    </lineage>
</organism>
<feature type="compositionally biased region" description="Basic and acidic residues" evidence="1">
    <location>
        <begin position="695"/>
        <end position="704"/>
    </location>
</feature>
<dbReference type="PANTHER" id="PTHR36135">
    <property type="entry name" value="FIBROUS SHEATH CABYR-BINDING PROTEIN"/>
    <property type="match status" value="1"/>
</dbReference>
<feature type="compositionally biased region" description="Basic and acidic residues" evidence="1">
    <location>
        <begin position="236"/>
        <end position="246"/>
    </location>
</feature>
<dbReference type="AlphaFoldDB" id="A0A8D1L7J8"/>
<dbReference type="Ensembl" id="ENSSSCT00045060100.1">
    <property type="protein sequence ID" value="ENSSSCP00045042201.1"/>
    <property type="gene ID" value="ENSSSCG00045035002.1"/>
</dbReference>
<dbReference type="GO" id="GO:0033234">
    <property type="term" value="P:negative regulation of protein sumoylation"/>
    <property type="evidence" value="ECO:0007669"/>
    <property type="project" value="InterPro"/>
</dbReference>
<feature type="compositionally biased region" description="Polar residues" evidence="1">
    <location>
        <begin position="216"/>
        <end position="235"/>
    </location>
</feature>
<protein>
    <recommendedName>
        <fullName evidence="4">Fibrous sheath CABYR-binding protein</fullName>
    </recommendedName>
</protein>
<feature type="compositionally biased region" description="Basic and acidic residues" evidence="1">
    <location>
        <begin position="301"/>
        <end position="313"/>
    </location>
</feature>
<dbReference type="PANTHER" id="PTHR36135:SF1">
    <property type="entry name" value="FIBROUS SHEATH CABYR-BINDING PROTEIN"/>
    <property type="match status" value="1"/>
</dbReference>
<proteinExistence type="predicted"/>
<evidence type="ECO:0000256" key="1">
    <source>
        <dbReference type="SAM" id="MobiDB-lite"/>
    </source>
</evidence>
<evidence type="ECO:0000313" key="3">
    <source>
        <dbReference type="Proteomes" id="UP000694728"/>
    </source>
</evidence>